<keyword evidence="4 9" id="KW-0456">Lyase</keyword>
<evidence type="ECO:0000256" key="7">
    <source>
        <dbReference type="ARBA" id="ARBA00040167"/>
    </source>
</evidence>
<gene>
    <name evidence="11" type="ORF">EZ216_10370</name>
</gene>
<comment type="function">
    <text evidence="6 9">Catalyzes cyclization of the linear tetrapyrrole, hydroxymethylbilane, to the macrocyclic uroporphyrinogen III.</text>
</comment>
<evidence type="ECO:0000256" key="2">
    <source>
        <dbReference type="ARBA" id="ARBA00008133"/>
    </source>
</evidence>
<comment type="similarity">
    <text evidence="2 9">Belongs to the uroporphyrinogen-III synthase family.</text>
</comment>
<feature type="domain" description="Tetrapyrrole biosynthesis uroporphyrinogen III synthase" evidence="10">
    <location>
        <begin position="15"/>
        <end position="241"/>
    </location>
</feature>
<dbReference type="RefSeq" id="WP_135249656.1">
    <property type="nucleotide sequence ID" value="NZ_SMLK01000002.1"/>
</dbReference>
<dbReference type="GO" id="GO:0006782">
    <property type="term" value="P:protoporphyrinogen IX biosynthetic process"/>
    <property type="evidence" value="ECO:0007669"/>
    <property type="project" value="UniProtKB-UniRule"/>
</dbReference>
<evidence type="ECO:0000256" key="3">
    <source>
        <dbReference type="ARBA" id="ARBA00013109"/>
    </source>
</evidence>
<evidence type="ECO:0000313" key="11">
    <source>
        <dbReference type="EMBL" id="TFZ04030.1"/>
    </source>
</evidence>
<dbReference type="EMBL" id="SMLK01000002">
    <property type="protein sequence ID" value="TFZ04030.1"/>
    <property type="molecule type" value="Genomic_DNA"/>
</dbReference>
<dbReference type="SUPFAM" id="SSF69618">
    <property type="entry name" value="HemD-like"/>
    <property type="match status" value="1"/>
</dbReference>
<dbReference type="OrthoDB" id="9787650at2"/>
<dbReference type="GO" id="GO:0006780">
    <property type="term" value="P:uroporphyrinogen III biosynthetic process"/>
    <property type="evidence" value="ECO:0007669"/>
    <property type="project" value="UniProtKB-UniRule"/>
</dbReference>
<dbReference type="EC" id="4.2.1.75" evidence="3 9"/>
<evidence type="ECO:0000256" key="1">
    <source>
        <dbReference type="ARBA" id="ARBA00004772"/>
    </source>
</evidence>
<keyword evidence="5 9" id="KW-0627">Porphyrin biosynthesis</keyword>
<dbReference type="UniPathway" id="UPA00251">
    <property type="reaction ID" value="UER00320"/>
</dbReference>
<sequence length="252" mass="26262">MRVVLTRPAQDAAGWARDLRAAGHEVVSLPLIEIGPPPDADALARARQALGDFNAAMFVSANAVRGLLGERCSWPARMRAWATGPGTRDALLAAGIPAQAIDSPDEAAAQFDSEALWALVEGQAVAGARVLLLRGADATGEPAGRDWLRSRLASAGVQVETVATYSRRAPSWSAMQADEAARAAGGGAVWLFSSSEAIRNLAHLLPAQDWSRARAVATHERIAQAAREAGFGVVCPSRPGRAAVAAALESFG</sequence>
<dbReference type="AlphaFoldDB" id="A0A4Z0C0H7"/>
<accession>A0A4Z0C0H7</accession>
<proteinExistence type="inferred from homology"/>
<evidence type="ECO:0000256" key="8">
    <source>
        <dbReference type="ARBA" id="ARBA00048617"/>
    </source>
</evidence>
<comment type="catalytic activity">
    <reaction evidence="8 9">
        <text>hydroxymethylbilane = uroporphyrinogen III + H2O</text>
        <dbReference type="Rhea" id="RHEA:18965"/>
        <dbReference type="ChEBI" id="CHEBI:15377"/>
        <dbReference type="ChEBI" id="CHEBI:57308"/>
        <dbReference type="ChEBI" id="CHEBI:57845"/>
        <dbReference type="EC" id="4.2.1.75"/>
    </reaction>
</comment>
<keyword evidence="12" id="KW-1185">Reference proteome</keyword>
<dbReference type="InterPro" id="IPR036108">
    <property type="entry name" value="4pyrrol_syn_uPrphyn_synt_sf"/>
</dbReference>
<evidence type="ECO:0000256" key="9">
    <source>
        <dbReference type="RuleBase" id="RU366031"/>
    </source>
</evidence>
<reference evidence="11 12" key="1">
    <citation type="submission" date="2019-03" db="EMBL/GenBank/DDBJ databases">
        <title>Ramlibacter sp. 18x22-1, whole genome shotgun sequence.</title>
        <authorList>
            <person name="Zhang X."/>
            <person name="Feng G."/>
            <person name="Zhu H."/>
        </authorList>
    </citation>
    <scope>NUCLEOTIDE SEQUENCE [LARGE SCALE GENOMIC DNA]</scope>
    <source>
        <strain evidence="11 12">18x22-1</strain>
    </source>
</reference>
<dbReference type="GO" id="GO:0004852">
    <property type="term" value="F:uroporphyrinogen-III synthase activity"/>
    <property type="evidence" value="ECO:0007669"/>
    <property type="project" value="UniProtKB-UniRule"/>
</dbReference>
<dbReference type="PANTHER" id="PTHR38042">
    <property type="entry name" value="UROPORPHYRINOGEN-III SYNTHASE, CHLOROPLASTIC"/>
    <property type="match status" value="1"/>
</dbReference>
<evidence type="ECO:0000256" key="5">
    <source>
        <dbReference type="ARBA" id="ARBA00023244"/>
    </source>
</evidence>
<dbReference type="Gene3D" id="3.40.50.10090">
    <property type="match status" value="2"/>
</dbReference>
<dbReference type="Proteomes" id="UP000297839">
    <property type="component" value="Unassembled WGS sequence"/>
</dbReference>
<dbReference type="Pfam" id="PF02602">
    <property type="entry name" value="HEM4"/>
    <property type="match status" value="1"/>
</dbReference>
<dbReference type="CDD" id="cd06578">
    <property type="entry name" value="HemD"/>
    <property type="match status" value="1"/>
</dbReference>
<comment type="pathway">
    <text evidence="1 9">Porphyrin-containing compound metabolism; protoporphyrin-IX biosynthesis; coproporphyrinogen-III from 5-aminolevulinate: step 3/4.</text>
</comment>
<comment type="caution">
    <text evidence="11">The sequence shown here is derived from an EMBL/GenBank/DDBJ whole genome shotgun (WGS) entry which is preliminary data.</text>
</comment>
<evidence type="ECO:0000259" key="10">
    <source>
        <dbReference type="Pfam" id="PF02602"/>
    </source>
</evidence>
<evidence type="ECO:0000313" key="12">
    <source>
        <dbReference type="Proteomes" id="UP000297839"/>
    </source>
</evidence>
<evidence type="ECO:0000256" key="4">
    <source>
        <dbReference type="ARBA" id="ARBA00023239"/>
    </source>
</evidence>
<evidence type="ECO:0000256" key="6">
    <source>
        <dbReference type="ARBA" id="ARBA00037589"/>
    </source>
</evidence>
<dbReference type="PANTHER" id="PTHR38042:SF1">
    <property type="entry name" value="UROPORPHYRINOGEN-III SYNTHASE, CHLOROPLASTIC"/>
    <property type="match status" value="1"/>
</dbReference>
<protein>
    <recommendedName>
        <fullName evidence="7 9">Uroporphyrinogen-III synthase</fullName>
        <ecNumber evidence="3 9">4.2.1.75</ecNumber>
    </recommendedName>
</protein>
<dbReference type="InterPro" id="IPR003754">
    <property type="entry name" value="4pyrrol_synth_uPrphyn_synth"/>
</dbReference>
<dbReference type="InterPro" id="IPR039793">
    <property type="entry name" value="UROS/Hem4"/>
</dbReference>
<organism evidence="11 12">
    <name type="scientific">Ramlibacter humi</name>
    <dbReference type="NCBI Taxonomy" id="2530451"/>
    <lineage>
        <taxon>Bacteria</taxon>
        <taxon>Pseudomonadati</taxon>
        <taxon>Pseudomonadota</taxon>
        <taxon>Betaproteobacteria</taxon>
        <taxon>Burkholderiales</taxon>
        <taxon>Comamonadaceae</taxon>
        <taxon>Ramlibacter</taxon>
    </lineage>
</organism>
<name>A0A4Z0C0H7_9BURK</name>